<feature type="region of interest" description="Disordered" evidence="1">
    <location>
        <begin position="673"/>
        <end position="718"/>
    </location>
</feature>
<gene>
    <name evidence="3" type="ORF">EVOR1521_LOCUS21423</name>
</gene>
<proteinExistence type="predicted"/>
<evidence type="ECO:0000256" key="2">
    <source>
        <dbReference type="SAM" id="SignalP"/>
    </source>
</evidence>
<feature type="compositionally biased region" description="Basic and acidic residues" evidence="1">
    <location>
        <begin position="396"/>
        <end position="425"/>
    </location>
</feature>
<feature type="compositionally biased region" description="Low complexity" evidence="1">
    <location>
        <begin position="744"/>
        <end position="753"/>
    </location>
</feature>
<dbReference type="Proteomes" id="UP001178507">
    <property type="component" value="Unassembled WGS sequence"/>
</dbReference>
<sequence>MKPVTLVALTMAHFKLQGCLAQQVAATLQAERSEHKALCLGDAAKRLLTVTCDACLSLSDQLHISTPSESFNHLVGGPSAGSFFLDYVMPVDRAKFQDFIEMGSHAPAGCHVRMKNTSSNTDFDAEIFHVNIGNQAMPEQHFIGISAQVPEPEASNVPDMRFLLGQGDSAHAIRAPSISTFMALAELESVQLQVDALATEQGFVMKSVGFNFSEEAKAENLPNLLEWVVPNFRVTVDTWVQHHANAQYSGKALEESLDKVRFFAPGEGCWEGSLHCCGCDEDESLAPRLGSKEGCPIFILCHVDQALLSSEVIEELVSQALGLPAAAGAKKAPKREAPRPRSPGSPGSPPPLVPSARLVKAEEARSPQERLVGSPAFGPLGRSTGFGHPLPGDTLARAEAESAKPEKGKKEEPSAEEAEKAEKAGKKTNPSSKDRDKREESEAKSQVSTPRLQISEKSRKLAEKVKPFKERLEEVFEGHKKAKEAKAQGLVEEEVKEATPRLEISEHSRKLAGKVKPVHERLDDILKGREKTRAQARAKQEEMEMKDATLRPAISARAMKMERRFEDHQSWKEKRDKRIGEEQLAQYQKQLAECTFKPQINKISDTMARKTEAISFRSGKRPGGCAKACEGELPSESSPVSIDDCSWVSLLGEEVGPTAEAPVLDLSSFRRASDGDLFSKPRTPRPGKTARRPVSPRHAGSATPSTTVPDSPSAPLLRPNLDELDFARRASIPVLAPMDKSTRTPRSPRSASAGLARVQSQVVKKSSEEAQAAPVEAGRSRRQGIAFAEAEILVDLQKLHGSARHTILRRIPGRLQLHGAALPVSGSIGQPGAQFLPFFTAHELR</sequence>
<comment type="caution">
    <text evidence="3">The sequence shown here is derived from an EMBL/GenBank/DDBJ whole genome shotgun (WGS) entry which is preliminary data.</text>
</comment>
<feature type="chain" id="PRO_5041293313" evidence="2">
    <location>
        <begin position="22"/>
        <end position="845"/>
    </location>
</feature>
<name>A0AA36J0K6_9DINO</name>
<keyword evidence="4" id="KW-1185">Reference proteome</keyword>
<evidence type="ECO:0000313" key="4">
    <source>
        <dbReference type="Proteomes" id="UP001178507"/>
    </source>
</evidence>
<feature type="compositionally biased region" description="Basic and acidic residues" evidence="1">
    <location>
        <begin position="432"/>
        <end position="443"/>
    </location>
</feature>
<feature type="region of interest" description="Disordered" evidence="1">
    <location>
        <begin position="326"/>
        <end position="465"/>
    </location>
</feature>
<evidence type="ECO:0000256" key="1">
    <source>
        <dbReference type="SAM" id="MobiDB-lite"/>
    </source>
</evidence>
<feature type="region of interest" description="Disordered" evidence="1">
    <location>
        <begin position="522"/>
        <end position="551"/>
    </location>
</feature>
<feature type="compositionally biased region" description="Basic and acidic residues" evidence="1">
    <location>
        <begin position="454"/>
        <end position="465"/>
    </location>
</feature>
<evidence type="ECO:0000313" key="3">
    <source>
        <dbReference type="EMBL" id="CAJ1397390.1"/>
    </source>
</evidence>
<feature type="compositionally biased region" description="Basic residues" evidence="1">
    <location>
        <begin position="682"/>
        <end position="695"/>
    </location>
</feature>
<feature type="signal peptide" evidence="2">
    <location>
        <begin position="1"/>
        <end position="21"/>
    </location>
</feature>
<dbReference type="EMBL" id="CAUJNA010003265">
    <property type="protein sequence ID" value="CAJ1397390.1"/>
    <property type="molecule type" value="Genomic_DNA"/>
</dbReference>
<accession>A0AA36J0K6</accession>
<protein>
    <submittedName>
        <fullName evidence="3">Uncharacterized protein</fullName>
    </submittedName>
</protein>
<keyword evidence="2" id="KW-0732">Signal</keyword>
<feature type="compositionally biased region" description="Basic and acidic residues" evidence="1">
    <location>
        <begin position="359"/>
        <end position="368"/>
    </location>
</feature>
<feature type="compositionally biased region" description="Pro residues" evidence="1">
    <location>
        <begin position="340"/>
        <end position="353"/>
    </location>
</feature>
<feature type="compositionally biased region" description="Basic and acidic residues" evidence="1">
    <location>
        <begin position="522"/>
        <end position="549"/>
    </location>
</feature>
<dbReference type="AlphaFoldDB" id="A0AA36J0K6"/>
<feature type="region of interest" description="Disordered" evidence="1">
    <location>
        <begin position="735"/>
        <end position="755"/>
    </location>
</feature>
<reference evidence="3" key="1">
    <citation type="submission" date="2023-08" db="EMBL/GenBank/DDBJ databases">
        <authorList>
            <person name="Chen Y."/>
            <person name="Shah S."/>
            <person name="Dougan E. K."/>
            <person name="Thang M."/>
            <person name="Chan C."/>
        </authorList>
    </citation>
    <scope>NUCLEOTIDE SEQUENCE</scope>
</reference>
<feature type="region of interest" description="Disordered" evidence="1">
    <location>
        <begin position="478"/>
        <end position="501"/>
    </location>
</feature>
<organism evidence="3 4">
    <name type="scientific">Effrenium voratum</name>
    <dbReference type="NCBI Taxonomy" id="2562239"/>
    <lineage>
        <taxon>Eukaryota</taxon>
        <taxon>Sar</taxon>
        <taxon>Alveolata</taxon>
        <taxon>Dinophyceae</taxon>
        <taxon>Suessiales</taxon>
        <taxon>Symbiodiniaceae</taxon>
        <taxon>Effrenium</taxon>
    </lineage>
</organism>